<dbReference type="HOGENOM" id="CLU_2883670_0_0_9"/>
<gene>
    <name evidence="1" type="ORF">HMPREF9372_2249</name>
</gene>
<evidence type="ECO:0000313" key="2">
    <source>
        <dbReference type="Proteomes" id="UP000005316"/>
    </source>
</evidence>
<comment type="caution">
    <text evidence="1">The sequence shown here is derived from an EMBL/GenBank/DDBJ whole genome shotgun (WGS) entry which is preliminary data.</text>
</comment>
<reference evidence="1 2" key="1">
    <citation type="submission" date="2011-04" db="EMBL/GenBank/DDBJ databases">
        <authorList>
            <person name="Muzny D."/>
            <person name="Qin X."/>
            <person name="Deng J."/>
            <person name="Jiang H."/>
            <person name="Liu Y."/>
            <person name="Qu J."/>
            <person name="Song X.-Z."/>
            <person name="Zhang L."/>
            <person name="Thornton R."/>
            <person name="Coyle M."/>
            <person name="Francisco L."/>
            <person name="Jackson L."/>
            <person name="Javaid M."/>
            <person name="Korchina V."/>
            <person name="Kovar C."/>
            <person name="Mata R."/>
            <person name="Mathew T."/>
            <person name="Ngo R."/>
            <person name="Nguyen L."/>
            <person name="Nguyen N."/>
            <person name="Okwuonu G."/>
            <person name="Ongeri F."/>
            <person name="Pham C."/>
            <person name="Simmons D."/>
            <person name="Wilczek-Boney K."/>
            <person name="Hale W."/>
            <person name="Jakkamsetti A."/>
            <person name="Pham P."/>
            <person name="Ruth R."/>
            <person name="San Lucas F."/>
            <person name="Warren J."/>
            <person name="Zhang J."/>
            <person name="Zhao Z."/>
            <person name="Zhou C."/>
            <person name="Zhu D."/>
            <person name="Lee S."/>
            <person name="Bess C."/>
            <person name="Blankenburg K."/>
            <person name="Forbes L."/>
            <person name="Fu Q."/>
            <person name="Gubbala S."/>
            <person name="Hirani K."/>
            <person name="Jayaseelan J.C."/>
            <person name="Lara F."/>
            <person name="Munidasa M."/>
            <person name="Palculict T."/>
            <person name="Patil S."/>
            <person name="Pu L.-L."/>
            <person name="Saada N."/>
            <person name="Tang L."/>
            <person name="Weissenberger G."/>
            <person name="Zhu Y."/>
            <person name="Hemphill L."/>
            <person name="Shang Y."/>
            <person name="Youmans B."/>
            <person name="Ayvaz T."/>
            <person name="Ross M."/>
            <person name="Santibanez J."/>
            <person name="Aqrawi P."/>
            <person name="Gross S."/>
            <person name="Joshi V."/>
            <person name="Fowler G."/>
            <person name="Nazareth L."/>
            <person name="Reid J."/>
            <person name="Worley K."/>
            <person name="Petrosino J."/>
            <person name="Highlander S."/>
            <person name="Gibbs R."/>
        </authorList>
    </citation>
    <scope>NUCLEOTIDE SEQUENCE [LARGE SCALE GENOMIC DNA]</scope>
    <source>
        <strain evidence="1 2">2681</strain>
    </source>
</reference>
<dbReference type="Proteomes" id="UP000005316">
    <property type="component" value="Unassembled WGS sequence"/>
</dbReference>
<dbReference type="EC" id="1.3.1.76" evidence="1"/>
<dbReference type="AlphaFoldDB" id="F9DTW8"/>
<accession>F9DTW8</accession>
<keyword evidence="1" id="KW-0560">Oxidoreductase</keyword>
<evidence type="ECO:0000313" key="1">
    <source>
        <dbReference type="EMBL" id="EGQ25152.1"/>
    </source>
</evidence>
<sequence length="63" mass="7253">MRSGWQDLVVCHGLGRWIARNGVRLKRKGTVEEGFLHSFFVRVTIDCNVPAMKKFLQFNDAIC</sequence>
<name>F9DTW8_9BACL</name>
<dbReference type="EMBL" id="AFPZ01000070">
    <property type="protein sequence ID" value="EGQ25152.1"/>
    <property type="molecule type" value="Genomic_DNA"/>
</dbReference>
<proteinExistence type="predicted"/>
<dbReference type="GO" id="GO:0043115">
    <property type="term" value="F:precorrin-2 dehydrogenase activity"/>
    <property type="evidence" value="ECO:0007669"/>
    <property type="project" value="UniProtKB-EC"/>
</dbReference>
<protein>
    <submittedName>
        <fullName evidence="1">Precorrin-2 dehydrogenase</fullName>
        <ecNumber evidence="1">1.3.1.76</ecNumber>
    </submittedName>
</protein>
<organism evidence="1 2">
    <name type="scientific">Sporosarcina newyorkensis 2681</name>
    <dbReference type="NCBI Taxonomy" id="1027292"/>
    <lineage>
        <taxon>Bacteria</taxon>
        <taxon>Bacillati</taxon>
        <taxon>Bacillota</taxon>
        <taxon>Bacilli</taxon>
        <taxon>Bacillales</taxon>
        <taxon>Caryophanaceae</taxon>
        <taxon>Sporosarcina</taxon>
    </lineage>
</organism>